<dbReference type="InterPro" id="IPR025669">
    <property type="entry name" value="AAA_dom"/>
</dbReference>
<feature type="domain" description="AAA" evidence="1">
    <location>
        <begin position="3"/>
        <end position="177"/>
    </location>
</feature>
<organism evidence="2 3">
    <name type="scientific">Flavobacterium profundi</name>
    <dbReference type="NCBI Taxonomy" id="1774945"/>
    <lineage>
        <taxon>Bacteria</taxon>
        <taxon>Pseudomonadati</taxon>
        <taxon>Bacteroidota</taxon>
        <taxon>Flavobacteriia</taxon>
        <taxon>Flavobacteriales</taxon>
        <taxon>Flavobacteriaceae</taxon>
        <taxon>Flavobacterium</taxon>
    </lineage>
</organism>
<dbReference type="InterPro" id="IPR027417">
    <property type="entry name" value="P-loop_NTPase"/>
</dbReference>
<accession>A0A6I4IIC8</accession>
<protein>
    <submittedName>
        <fullName evidence="2">AAA family ATPase</fullName>
    </submittedName>
</protein>
<evidence type="ECO:0000313" key="2">
    <source>
        <dbReference type="EMBL" id="MVO07619.1"/>
    </source>
</evidence>
<evidence type="ECO:0000313" key="3">
    <source>
        <dbReference type="Proteomes" id="UP000431264"/>
    </source>
</evidence>
<comment type="caution">
    <text evidence="2">The sequence shown here is derived from an EMBL/GenBank/DDBJ whole genome shotgun (WGS) entry which is preliminary data.</text>
</comment>
<name>A0A6I4IIC8_9FLAO</name>
<evidence type="ECO:0000259" key="1">
    <source>
        <dbReference type="Pfam" id="PF13614"/>
    </source>
</evidence>
<dbReference type="FunFam" id="3.40.50.300:FF:000285">
    <property type="entry name" value="Sporulation initiation inhibitor Soj"/>
    <property type="match status" value="1"/>
</dbReference>
<dbReference type="InterPro" id="IPR050678">
    <property type="entry name" value="DNA_Partitioning_ATPase"/>
</dbReference>
<sequence>MCRIIAIANQKGGVGKSSTSINLAASLAVLEKKTLLIDADPQSNTTSSFPVSDNEDCTFTIDLYNYEKNSIRPFKTETPNLSFIPTNINLANLEIQEKNYFGTHHELKHSIEDIKNEYDYIIIDCGPSLNFITTSFLCIANSLLIPVQCEFYALSGLFKLFNVFKTIRDNYNRNLDIEGVLITMYDKRLAFSNVIVEEIKNHFKTLVFSTIIVRNITISEAQSHRKTVIDYDASSKGALNYLALATEIIDNNKNDEMSNDSLGKNLNEILDDAKKESDLSTIFDKLPINKERKSANYFSKNYEKLIGLSKKDINSIFSESYNDYYSDIWVFRLNERMSYFKKNYLYIYFTEDKVEKYELTVFRKRDII</sequence>
<dbReference type="Gene3D" id="3.40.50.300">
    <property type="entry name" value="P-loop containing nucleotide triphosphate hydrolases"/>
    <property type="match status" value="1"/>
</dbReference>
<dbReference type="SUPFAM" id="SSF52540">
    <property type="entry name" value="P-loop containing nucleoside triphosphate hydrolases"/>
    <property type="match status" value="1"/>
</dbReference>
<gene>
    <name evidence="2" type="ORF">GOQ30_00405</name>
</gene>
<dbReference type="Proteomes" id="UP000431264">
    <property type="component" value="Unassembled WGS sequence"/>
</dbReference>
<proteinExistence type="predicted"/>
<dbReference type="Pfam" id="PF13614">
    <property type="entry name" value="AAA_31"/>
    <property type="match status" value="1"/>
</dbReference>
<dbReference type="OrthoDB" id="9815116at2"/>
<dbReference type="EMBL" id="WQLW01000001">
    <property type="protein sequence ID" value="MVO07619.1"/>
    <property type="molecule type" value="Genomic_DNA"/>
</dbReference>
<dbReference type="PANTHER" id="PTHR13696:SF52">
    <property type="entry name" value="PARA FAMILY PROTEIN CT_582"/>
    <property type="match status" value="1"/>
</dbReference>
<dbReference type="CDD" id="cd02042">
    <property type="entry name" value="ParAB_family"/>
    <property type="match status" value="1"/>
</dbReference>
<dbReference type="PANTHER" id="PTHR13696">
    <property type="entry name" value="P-LOOP CONTAINING NUCLEOSIDE TRIPHOSPHATE HYDROLASE"/>
    <property type="match status" value="1"/>
</dbReference>
<reference evidence="3" key="1">
    <citation type="submission" date="2019-05" db="EMBL/GenBank/DDBJ databases">
        <title>Flavobacterium profundi sp. nov., isolated from a deep-sea seamount.</title>
        <authorList>
            <person name="Zhang D.-C."/>
        </authorList>
    </citation>
    <scope>NUCLEOTIDE SEQUENCE [LARGE SCALE GENOMIC DNA]</scope>
    <source>
        <strain evidence="3">TP390</strain>
    </source>
</reference>
<keyword evidence="3" id="KW-1185">Reference proteome</keyword>
<dbReference type="AlphaFoldDB" id="A0A6I4IIC8"/>